<proteinExistence type="predicted"/>
<dbReference type="AlphaFoldDB" id="C0EGC0"/>
<accession>C0EGC0</accession>
<protein>
    <submittedName>
        <fullName evidence="1">Uncharacterized protein</fullName>
    </submittedName>
</protein>
<reference evidence="1 2" key="2">
    <citation type="submission" date="2009-02" db="EMBL/GenBank/DDBJ databases">
        <title>Draft genome sequence of Clostridium methylpentosum (DSM 5476).</title>
        <authorList>
            <person name="Sudarsanam P."/>
            <person name="Ley R."/>
            <person name="Guruge J."/>
            <person name="Turnbaugh P.J."/>
            <person name="Mahowald M."/>
            <person name="Liep D."/>
            <person name="Gordon J."/>
        </authorList>
    </citation>
    <scope>NUCLEOTIDE SEQUENCE [LARGE SCALE GENOMIC DNA]</scope>
    <source>
        <strain evidence="1 2">DSM 5476</strain>
    </source>
</reference>
<name>C0EGC0_9FIRM</name>
<evidence type="ECO:0000313" key="1">
    <source>
        <dbReference type="EMBL" id="EEG29480.1"/>
    </source>
</evidence>
<organism evidence="1 2">
    <name type="scientific">[Clostridium] methylpentosum DSM 5476</name>
    <dbReference type="NCBI Taxonomy" id="537013"/>
    <lineage>
        <taxon>Bacteria</taxon>
        <taxon>Bacillati</taxon>
        <taxon>Bacillota</taxon>
        <taxon>Clostridia</taxon>
        <taxon>Eubacteriales</taxon>
        <taxon>Oscillospiraceae</taxon>
        <taxon>Oscillospiraceae incertae sedis</taxon>
    </lineage>
</organism>
<sequence length="104" mass="11421">MFSSRSLLLVVRVRLKGTKPHLSLFLTLALPVLHQLLLSCDALLSLLPGRLGDQARLAVDSVHAFVLAMIQSEPQNYAQVNVSDEGSQVRVDVKTVGWKGRDDT</sequence>
<reference evidence="1 2" key="1">
    <citation type="submission" date="2009-01" db="EMBL/GenBank/DDBJ databases">
        <authorList>
            <person name="Fulton L."/>
            <person name="Clifton S."/>
            <person name="Fulton B."/>
            <person name="Xu J."/>
            <person name="Minx P."/>
            <person name="Pepin K.H."/>
            <person name="Johnson M."/>
            <person name="Bhonagiri V."/>
            <person name="Nash W.E."/>
            <person name="Mardis E.R."/>
            <person name="Wilson R.K."/>
        </authorList>
    </citation>
    <scope>NUCLEOTIDE SEQUENCE [LARGE SCALE GENOMIC DNA]</scope>
    <source>
        <strain evidence="1 2">DSM 5476</strain>
    </source>
</reference>
<comment type="caution">
    <text evidence="1">The sequence shown here is derived from an EMBL/GenBank/DDBJ whole genome shotgun (WGS) entry which is preliminary data.</text>
</comment>
<gene>
    <name evidence="1" type="ORF">CLOSTMETH_02913</name>
</gene>
<dbReference type="HOGENOM" id="CLU_2245251_0_0_9"/>
<dbReference type="STRING" id="537013.CLOSTMETH_02913"/>
<keyword evidence="2" id="KW-1185">Reference proteome</keyword>
<dbReference type="Proteomes" id="UP000003340">
    <property type="component" value="Unassembled WGS sequence"/>
</dbReference>
<dbReference type="EMBL" id="ACEC01000099">
    <property type="protein sequence ID" value="EEG29480.1"/>
    <property type="molecule type" value="Genomic_DNA"/>
</dbReference>
<evidence type="ECO:0000313" key="2">
    <source>
        <dbReference type="Proteomes" id="UP000003340"/>
    </source>
</evidence>